<dbReference type="RefSeq" id="XP_067926738.1">
    <property type="nucleotide sequence ID" value="XM_068061281.1"/>
</dbReference>
<dbReference type="Gene3D" id="3.40.30.10">
    <property type="entry name" value="Glutaredoxin"/>
    <property type="match status" value="1"/>
</dbReference>
<organism evidence="1 2">
    <name type="scientific">Cystoisospora suis</name>
    <dbReference type="NCBI Taxonomy" id="483139"/>
    <lineage>
        <taxon>Eukaryota</taxon>
        <taxon>Sar</taxon>
        <taxon>Alveolata</taxon>
        <taxon>Apicomplexa</taxon>
        <taxon>Conoidasida</taxon>
        <taxon>Coccidia</taxon>
        <taxon>Eucoccidiorida</taxon>
        <taxon>Eimeriorina</taxon>
        <taxon>Sarcocystidae</taxon>
        <taxon>Cystoisospora</taxon>
    </lineage>
</organism>
<evidence type="ECO:0000313" key="1">
    <source>
        <dbReference type="EMBL" id="PHJ25066.1"/>
    </source>
</evidence>
<gene>
    <name evidence="1" type="ORF">CSUI_001075</name>
</gene>
<dbReference type="OrthoDB" id="433917at2759"/>
<protein>
    <submittedName>
        <fullName evidence="1">Uncharacterized protein</fullName>
    </submittedName>
</protein>
<accession>A0A2C6LEG0</accession>
<proteinExistence type="predicted"/>
<dbReference type="GeneID" id="94424492"/>
<comment type="caution">
    <text evidence="1">The sequence shown here is derived from an EMBL/GenBank/DDBJ whole genome shotgun (WGS) entry which is preliminary data.</text>
</comment>
<name>A0A2C6LEG0_9APIC</name>
<keyword evidence="2" id="KW-1185">Reference proteome</keyword>
<dbReference type="AlphaFoldDB" id="A0A2C6LEG0"/>
<sequence>MPKYDLFRPLDFLAYVKSVHISYHPGRPRSDVCRQLIQYVESETVKKKFPSLQSSYQLLGYNAPSTVRIELVNGKKHQFAADHFTLAEMHRRFDKDQFEAFLEHMKTQSIEARAGDDE</sequence>
<dbReference type="Proteomes" id="UP000221165">
    <property type="component" value="Unassembled WGS sequence"/>
</dbReference>
<dbReference type="VEuPathDB" id="ToxoDB:CSUI_001075"/>
<dbReference type="EMBL" id="MIGC01000426">
    <property type="protein sequence ID" value="PHJ25066.1"/>
    <property type="molecule type" value="Genomic_DNA"/>
</dbReference>
<evidence type="ECO:0000313" key="2">
    <source>
        <dbReference type="Proteomes" id="UP000221165"/>
    </source>
</evidence>
<reference evidence="1 2" key="1">
    <citation type="journal article" date="2017" name="Int. J. Parasitol.">
        <title>The genome of the protozoan parasite Cystoisospora suis and a reverse vaccinology approach to identify vaccine candidates.</title>
        <authorList>
            <person name="Palmieri N."/>
            <person name="Shrestha A."/>
            <person name="Ruttkowski B."/>
            <person name="Beck T."/>
            <person name="Vogl C."/>
            <person name="Tomley F."/>
            <person name="Blake D.P."/>
            <person name="Joachim A."/>
        </authorList>
    </citation>
    <scope>NUCLEOTIDE SEQUENCE [LARGE SCALE GENOMIC DNA]</scope>
    <source>
        <strain evidence="1 2">Wien I</strain>
    </source>
</reference>